<dbReference type="InterPro" id="IPR050643">
    <property type="entry name" value="Periplasmic_pilus_chap"/>
</dbReference>
<evidence type="ECO:0000259" key="2">
    <source>
        <dbReference type="Pfam" id="PF00345"/>
    </source>
</evidence>
<dbReference type="SUPFAM" id="SSF49354">
    <property type="entry name" value="PapD-like"/>
    <property type="match status" value="1"/>
</dbReference>
<name>A0ABS7PMW6_9SPHN</name>
<dbReference type="InterPro" id="IPR013783">
    <property type="entry name" value="Ig-like_fold"/>
</dbReference>
<protein>
    <submittedName>
        <fullName evidence="3">Molecular chaperone</fullName>
    </submittedName>
</protein>
<evidence type="ECO:0000256" key="1">
    <source>
        <dbReference type="SAM" id="SignalP"/>
    </source>
</evidence>
<dbReference type="RefSeq" id="WP_222988876.1">
    <property type="nucleotide sequence ID" value="NZ_JAINVV010000003.1"/>
</dbReference>
<gene>
    <name evidence="3" type="ORF">K7G82_05785</name>
</gene>
<accession>A0ABS7PMW6</accession>
<evidence type="ECO:0000313" key="4">
    <source>
        <dbReference type="Proteomes" id="UP000706039"/>
    </source>
</evidence>
<keyword evidence="4" id="KW-1185">Reference proteome</keyword>
<keyword evidence="1" id="KW-0732">Signal</keyword>
<reference evidence="3 4" key="1">
    <citation type="submission" date="2021-08" db="EMBL/GenBank/DDBJ databases">
        <authorList>
            <person name="Tuo L."/>
        </authorList>
    </citation>
    <scope>NUCLEOTIDE SEQUENCE [LARGE SCALE GENOMIC DNA]</scope>
    <source>
        <strain evidence="3 4">JCM 31229</strain>
    </source>
</reference>
<dbReference type="Gene3D" id="2.60.40.10">
    <property type="entry name" value="Immunoglobulins"/>
    <property type="match status" value="1"/>
</dbReference>
<dbReference type="Pfam" id="PF00345">
    <property type="entry name" value="PapD_N"/>
    <property type="match status" value="1"/>
</dbReference>
<organism evidence="3 4">
    <name type="scientific">Sphingomonas colocasiae</name>
    <dbReference type="NCBI Taxonomy" id="1848973"/>
    <lineage>
        <taxon>Bacteria</taxon>
        <taxon>Pseudomonadati</taxon>
        <taxon>Pseudomonadota</taxon>
        <taxon>Alphaproteobacteria</taxon>
        <taxon>Sphingomonadales</taxon>
        <taxon>Sphingomonadaceae</taxon>
        <taxon>Sphingomonas</taxon>
    </lineage>
</organism>
<evidence type="ECO:0000313" key="3">
    <source>
        <dbReference type="EMBL" id="MBY8821792.1"/>
    </source>
</evidence>
<dbReference type="EMBL" id="JAINVV010000003">
    <property type="protein sequence ID" value="MBY8821792.1"/>
    <property type="molecule type" value="Genomic_DNA"/>
</dbReference>
<dbReference type="PANTHER" id="PTHR30251">
    <property type="entry name" value="PILUS ASSEMBLY CHAPERONE"/>
    <property type="match status" value="1"/>
</dbReference>
<dbReference type="InterPro" id="IPR016147">
    <property type="entry name" value="Pili_assmbl_chaperone_N"/>
</dbReference>
<feature type="chain" id="PRO_5046818868" evidence="1">
    <location>
        <begin position="26"/>
        <end position="253"/>
    </location>
</feature>
<feature type="domain" description="Pili assembly chaperone N-terminal" evidence="2">
    <location>
        <begin position="40"/>
        <end position="148"/>
    </location>
</feature>
<dbReference type="PANTHER" id="PTHR30251:SF4">
    <property type="entry name" value="SLR1668 PROTEIN"/>
    <property type="match status" value="1"/>
</dbReference>
<proteinExistence type="predicted"/>
<dbReference type="InterPro" id="IPR008962">
    <property type="entry name" value="PapD-like_sf"/>
</dbReference>
<sequence>MRHCIIPVARLLASLGAMLPGAAIAQAGAVLIWPVDPAIEATQRATALWLENPGKAPIQLQVRVFGWQQSDAGDHYVAQNEVIGTPPMVRIEPGQRQLVRLTRTTPAPAGTEVAYRVIVDEIPLPTAVADRADAARIQFRMRYAIPLFSYGDGRSRPKPAGGASAGAPAQALGWRIVSEGGKRFLEMHNAGQTHVRLVNVSFEADKKPFAPGLLGYVLAGATMRWPLPEGAGNGVLRLSVNGEAVTMGAVSGD</sequence>
<feature type="signal peptide" evidence="1">
    <location>
        <begin position="1"/>
        <end position="25"/>
    </location>
</feature>
<dbReference type="Proteomes" id="UP000706039">
    <property type="component" value="Unassembled WGS sequence"/>
</dbReference>
<comment type="caution">
    <text evidence="3">The sequence shown here is derived from an EMBL/GenBank/DDBJ whole genome shotgun (WGS) entry which is preliminary data.</text>
</comment>